<dbReference type="Pfam" id="PF05635">
    <property type="entry name" value="23S_rRNA_IVP"/>
    <property type="match status" value="1"/>
</dbReference>
<protein>
    <submittedName>
        <fullName evidence="1">Four helix bundle protein</fullName>
    </submittedName>
</protein>
<dbReference type="SUPFAM" id="SSF158446">
    <property type="entry name" value="IVS-encoded protein-like"/>
    <property type="match status" value="1"/>
</dbReference>
<dbReference type="PIRSF" id="PIRSF035652">
    <property type="entry name" value="CHP02436"/>
    <property type="match status" value="1"/>
</dbReference>
<dbReference type="NCBIfam" id="TIGR02436">
    <property type="entry name" value="four helix bundle protein"/>
    <property type="match status" value="1"/>
</dbReference>
<sequence>MKKNAIEEKSFSFAVEIVNLYKFIYTDKKEFVLAKQLLRSGTSIGANVREALNAQSKKDFLSKMNIALKEASETKYWLELLVATEYISENQFLSIRNDCTEIEKILTQIVKTTKNNLKN</sequence>
<organism evidence="1 2">
    <name type="scientific">Thermanaerosceptrum fracticalcis</name>
    <dbReference type="NCBI Taxonomy" id="1712410"/>
    <lineage>
        <taxon>Bacteria</taxon>
        <taxon>Bacillati</taxon>
        <taxon>Bacillota</taxon>
        <taxon>Clostridia</taxon>
        <taxon>Eubacteriales</taxon>
        <taxon>Peptococcaceae</taxon>
        <taxon>Thermanaerosceptrum</taxon>
    </lineage>
</organism>
<name>A0A7G6E6T3_THEFR</name>
<dbReference type="OrthoDB" id="285993at2"/>
<dbReference type="RefSeq" id="WP_034421067.1">
    <property type="nucleotide sequence ID" value="NZ_CP045798.1"/>
</dbReference>
<keyword evidence="2" id="KW-1185">Reference proteome</keyword>
<evidence type="ECO:0000313" key="1">
    <source>
        <dbReference type="EMBL" id="QNB47787.1"/>
    </source>
</evidence>
<dbReference type="EMBL" id="CP045798">
    <property type="protein sequence ID" value="QNB47787.1"/>
    <property type="molecule type" value="Genomic_DNA"/>
</dbReference>
<evidence type="ECO:0000313" key="2">
    <source>
        <dbReference type="Proteomes" id="UP000515847"/>
    </source>
</evidence>
<dbReference type="InterPro" id="IPR036583">
    <property type="entry name" value="23S_rRNA_IVS_sf"/>
</dbReference>
<dbReference type="InterPro" id="IPR012657">
    <property type="entry name" value="23S_rRNA-intervening_sequence"/>
</dbReference>
<dbReference type="Proteomes" id="UP000515847">
    <property type="component" value="Chromosome"/>
</dbReference>
<dbReference type="Gene3D" id="1.20.1440.60">
    <property type="entry name" value="23S rRNA-intervening sequence"/>
    <property type="match status" value="1"/>
</dbReference>
<dbReference type="PANTHER" id="PTHR38471">
    <property type="entry name" value="FOUR HELIX BUNDLE PROTEIN"/>
    <property type="match status" value="1"/>
</dbReference>
<proteinExistence type="predicted"/>
<gene>
    <name evidence="1" type="ORF">BR63_16820</name>
</gene>
<accession>A0A7G6E6T3</accession>
<dbReference type="KEGG" id="tfr:BR63_16820"/>
<dbReference type="AlphaFoldDB" id="A0A7G6E6T3"/>
<dbReference type="PANTHER" id="PTHR38471:SF2">
    <property type="entry name" value="FOUR HELIX BUNDLE PROTEIN"/>
    <property type="match status" value="1"/>
</dbReference>
<reference evidence="1 2" key="1">
    <citation type="journal article" date="2019" name="Front. Microbiol.">
        <title>Thermoanaerosceptrum fracticalcis gen. nov. sp. nov., a Novel Fumarate-Fermenting Microorganism From a Deep Fractured Carbonate Aquifer of the US Great Basin.</title>
        <authorList>
            <person name="Hamilton-Brehm S.D."/>
            <person name="Stewart L.E."/>
            <person name="Zavarin M."/>
            <person name="Caldwell M."/>
            <person name="Lawson P.A."/>
            <person name="Onstott T.C."/>
            <person name="Grzymski J."/>
            <person name="Neveux I."/>
            <person name="Lollar B.S."/>
            <person name="Russell C.E."/>
            <person name="Moser D.P."/>
        </authorList>
    </citation>
    <scope>NUCLEOTIDE SEQUENCE [LARGE SCALE GENOMIC DNA]</scope>
    <source>
        <strain evidence="1 2">DRI-13</strain>
    </source>
</reference>